<evidence type="ECO:0000313" key="4">
    <source>
        <dbReference type="Proteomes" id="UP000648239"/>
    </source>
</evidence>
<organism evidence="3 4">
    <name type="scientific">Candidatus Polarisedimenticola svalbardensis</name>
    <dbReference type="NCBI Taxonomy" id="2886004"/>
    <lineage>
        <taxon>Bacteria</taxon>
        <taxon>Pseudomonadati</taxon>
        <taxon>Acidobacteriota</taxon>
        <taxon>Candidatus Polarisedimenticolia</taxon>
        <taxon>Candidatus Polarisedimenticolales</taxon>
        <taxon>Candidatus Polarisedimenticolaceae</taxon>
        <taxon>Candidatus Polarisedimenticola</taxon>
    </lineage>
</organism>
<dbReference type="Gene3D" id="3.40.50.2000">
    <property type="entry name" value="Glycogen Phosphorylase B"/>
    <property type="match status" value="2"/>
</dbReference>
<dbReference type="Proteomes" id="UP000648239">
    <property type="component" value="Unassembled WGS sequence"/>
</dbReference>
<accession>A0A8J6Y259</accession>
<gene>
    <name evidence="3" type="ORF">IFK94_12060</name>
</gene>
<evidence type="ECO:0000313" key="3">
    <source>
        <dbReference type="EMBL" id="MBD3868852.1"/>
    </source>
</evidence>
<evidence type="ECO:0000259" key="1">
    <source>
        <dbReference type="Pfam" id="PF00534"/>
    </source>
</evidence>
<dbReference type="Pfam" id="PF13439">
    <property type="entry name" value="Glyco_transf_4"/>
    <property type="match status" value="1"/>
</dbReference>
<comment type="caution">
    <text evidence="3">The sequence shown here is derived from an EMBL/GenBank/DDBJ whole genome shotgun (WGS) entry which is preliminary data.</text>
</comment>
<feature type="domain" description="Glycosyltransferase subfamily 4-like N-terminal" evidence="2">
    <location>
        <begin position="22"/>
        <end position="178"/>
    </location>
</feature>
<dbReference type="GO" id="GO:0016757">
    <property type="term" value="F:glycosyltransferase activity"/>
    <property type="evidence" value="ECO:0007669"/>
    <property type="project" value="InterPro"/>
</dbReference>
<dbReference type="PANTHER" id="PTHR12526">
    <property type="entry name" value="GLYCOSYLTRANSFERASE"/>
    <property type="match status" value="1"/>
</dbReference>
<feature type="domain" description="Glycosyl transferase family 1" evidence="1">
    <location>
        <begin position="195"/>
        <end position="351"/>
    </location>
</feature>
<proteinExistence type="predicted"/>
<dbReference type="InterPro" id="IPR001296">
    <property type="entry name" value="Glyco_trans_1"/>
</dbReference>
<reference evidence="3 4" key="1">
    <citation type="submission" date="2020-08" db="EMBL/GenBank/DDBJ databases">
        <title>Acidobacteriota in marine sediments use diverse sulfur dissimilation pathways.</title>
        <authorList>
            <person name="Wasmund K."/>
        </authorList>
    </citation>
    <scope>NUCLEOTIDE SEQUENCE [LARGE SCALE GENOMIC DNA]</scope>
    <source>
        <strain evidence="3">MAG AM4</strain>
    </source>
</reference>
<name>A0A8J6Y259_9BACT</name>
<dbReference type="Pfam" id="PF00534">
    <property type="entry name" value="Glycos_transf_1"/>
    <property type="match status" value="1"/>
</dbReference>
<dbReference type="EMBL" id="JACXWD010000046">
    <property type="protein sequence ID" value="MBD3868852.1"/>
    <property type="molecule type" value="Genomic_DNA"/>
</dbReference>
<dbReference type="AlphaFoldDB" id="A0A8J6Y259"/>
<evidence type="ECO:0000259" key="2">
    <source>
        <dbReference type="Pfam" id="PF13439"/>
    </source>
</evidence>
<protein>
    <submittedName>
        <fullName evidence="3">Glycosyltransferase</fullName>
    </submittedName>
</protein>
<dbReference type="SUPFAM" id="SSF53756">
    <property type="entry name" value="UDP-Glycosyltransferase/glycogen phosphorylase"/>
    <property type="match status" value="1"/>
</dbReference>
<dbReference type="InterPro" id="IPR028098">
    <property type="entry name" value="Glyco_trans_4-like_N"/>
</dbReference>
<sequence>MHKSPANPARPAVLLLAPSLCIGGAELVVSNLARNMDGERYDVRVGYIKKLGEIGESLIADGYRVDPIAPPGIPGGHYLTFLNLRKYVRRENIRIVHTHGVEAMVDAALCRRITSEVRVMNTFHFGNYPHIRPGNRRLESLFWRGPDSLIAVGTRQCASIRETYGIPEDRISTVYNGVVEHRSDIDQELLAPYLNSGKVLIGSISTMIEQKGIPDLLEVAAALRQRTDRALFLVAGDGRLREKMIARRDAMGLQDTVQFFGWVNDAAVTFLPALDIFLQTSLWEAMSMVILEAMAARKAIVATDVGDNRFMIDDGRTGALTQPKDVAGMTDALEKLCADPSLRERYGADAEADYRNKFTVDVMVRRYQLLYDGLLKS</sequence>